<feature type="transmembrane region" description="Helical" evidence="1">
    <location>
        <begin position="347"/>
        <end position="366"/>
    </location>
</feature>
<keyword evidence="3" id="KW-1185">Reference proteome</keyword>
<sequence length="629" mass="67852">MLLLSIYILLHTRISGDGGEYVLMSHALFKHGSAILRPDDVKAYLGLPLAEVMRVGVPDHVFQLLLQQMQSSKPDIVAGFFPDAGGRFMAIHFWMYSLLAVPYYALLSMLGVSPVLAFGMLNLSFAGGALYYLCRAMPRHAGLAGTAFLLTGSSFYLSATGPEVMAASCVLIACIAMLRGELGLACLMAGLGASQNPPLLLLLPAALAVRLLLAKRPDLAWPDCRLRPWNAYDLAGMAAGAALALLPFAFFQAEFGVPSLIAKYFTSPDLITPNRLFSLLFDLNQGMVVGMPALLAALLLPPFLLDADRRGRWLPAAGLLCAVVLGMALPSLSATNWNSGSVVTSRYAYWLGMPLLVLACLAALQLPAARARWLFGLMLALQALVLAANGELGERYSYLNHTPLARLALNHTPSWYNPDAEVFFERGVENEQSMSATLTHVYRRGGAPLKLLRHESNTDDPAGLCPAGQLLQGSRIRRVDGGWQYVHAPFTCHPAQDNINAGVWRVRPDMPNLSTLLAGGWSQPEARGVWSEGAESTLLLPLPAGRQVRHLRINGLYYNGMRTSSVSLNGKDIGQIALDNALIDLPADARPATVLSIGLRHPQATSPKALGQSDDGRVLAFQLQGITLE</sequence>
<reference evidence="2 3" key="1">
    <citation type="submission" date="2016-10" db="EMBL/GenBank/DDBJ databases">
        <authorList>
            <person name="de Groot N.N."/>
        </authorList>
    </citation>
    <scope>NUCLEOTIDE SEQUENCE [LARGE SCALE GENOMIC DNA]</scope>
    <source>
        <strain evidence="2 3">ATCC 43154</strain>
    </source>
</reference>
<evidence type="ECO:0000313" key="2">
    <source>
        <dbReference type="EMBL" id="SFM23501.1"/>
    </source>
</evidence>
<evidence type="ECO:0000256" key="1">
    <source>
        <dbReference type="SAM" id="Phobius"/>
    </source>
</evidence>
<feature type="transmembrane region" description="Helical" evidence="1">
    <location>
        <begin position="286"/>
        <end position="305"/>
    </location>
</feature>
<keyword evidence="1" id="KW-0812">Transmembrane</keyword>
<feature type="transmembrane region" description="Helical" evidence="1">
    <location>
        <begin position="88"/>
        <end position="107"/>
    </location>
</feature>
<evidence type="ECO:0000313" key="3">
    <source>
        <dbReference type="Proteomes" id="UP000199470"/>
    </source>
</evidence>
<organism evidence="2 3">
    <name type="scientific">Rugamonas rubra</name>
    <dbReference type="NCBI Taxonomy" id="758825"/>
    <lineage>
        <taxon>Bacteria</taxon>
        <taxon>Pseudomonadati</taxon>
        <taxon>Pseudomonadota</taxon>
        <taxon>Betaproteobacteria</taxon>
        <taxon>Burkholderiales</taxon>
        <taxon>Oxalobacteraceae</taxon>
        <taxon>Telluria group</taxon>
        <taxon>Rugamonas</taxon>
    </lineage>
</organism>
<protein>
    <submittedName>
        <fullName evidence="2">Uncharacterized protein</fullName>
    </submittedName>
</protein>
<proteinExistence type="predicted"/>
<keyword evidence="1" id="KW-0472">Membrane</keyword>
<name>A0A1I4P6T8_9BURK</name>
<feature type="transmembrane region" description="Helical" evidence="1">
    <location>
        <begin position="114"/>
        <end position="133"/>
    </location>
</feature>
<feature type="transmembrane region" description="Helical" evidence="1">
    <location>
        <begin position="197"/>
        <end position="213"/>
    </location>
</feature>
<keyword evidence="1" id="KW-1133">Transmembrane helix</keyword>
<accession>A0A1I4P6T8</accession>
<dbReference type="Proteomes" id="UP000199470">
    <property type="component" value="Unassembled WGS sequence"/>
</dbReference>
<dbReference type="EMBL" id="FOTW01000015">
    <property type="protein sequence ID" value="SFM23501.1"/>
    <property type="molecule type" value="Genomic_DNA"/>
</dbReference>
<feature type="transmembrane region" description="Helical" evidence="1">
    <location>
        <begin position="317"/>
        <end position="335"/>
    </location>
</feature>
<feature type="transmembrane region" description="Helical" evidence="1">
    <location>
        <begin position="234"/>
        <end position="253"/>
    </location>
</feature>
<gene>
    <name evidence="2" type="ORF">SAMN02982985_03300</name>
</gene>
<dbReference type="AlphaFoldDB" id="A0A1I4P6T8"/>